<dbReference type="Gene3D" id="3.40.30.10">
    <property type="entry name" value="Glutaredoxin"/>
    <property type="match status" value="1"/>
</dbReference>
<comment type="caution">
    <text evidence="1">The sequence shown here is derived from an EMBL/GenBank/DDBJ whole genome shotgun (WGS) entry which is preliminary data.</text>
</comment>
<dbReference type="AlphaFoldDB" id="A0A7K0FZK6"/>
<protein>
    <submittedName>
        <fullName evidence="1">Thioredoxin family protein</fullName>
    </submittedName>
</protein>
<dbReference type="OrthoDB" id="6120799at2"/>
<keyword evidence="2" id="KW-1185">Reference proteome</keyword>
<dbReference type="SUPFAM" id="SSF52833">
    <property type="entry name" value="Thioredoxin-like"/>
    <property type="match status" value="1"/>
</dbReference>
<reference evidence="1 2" key="1">
    <citation type="submission" date="2019-11" db="EMBL/GenBank/DDBJ databases">
        <title>Pedobacter petrophilus genome.</title>
        <authorList>
            <person name="Feldbauer M.J."/>
            <person name="Newman J.D."/>
        </authorList>
    </citation>
    <scope>NUCLEOTIDE SEQUENCE [LARGE SCALE GENOMIC DNA]</scope>
    <source>
        <strain evidence="1 2">LMG 29686</strain>
    </source>
</reference>
<proteinExistence type="predicted"/>
<accession>A0A7K0FZK6</accession>
<name>A0A7K0FZK6_9SPHI</name>
<dbReference type="InterPro" id="IPR036249">
    <property type="entry name" value="Thioredoxin-like_sf"/>
</dbReference>
<dbReference type="RefSeq" id="WP_154280421.1">
    <property type="nucleotide sequence ID" value="NZ_JBHUJQ010000001.1"/>
</dbReference>
<sequence>MVNYSEIFNGQGMDYLTYRAMVDQLLLEGKTTGPDNSEAMLHYSKMNVQRMNRVDKTANLTEELTAVINGLKENYKFLVITEGWCGDAAQIIPVFNKIATASLGKIDLKFVLRDKNLPLIDAHLTNGGRAIPVLIVLNEAEDQVLATWAPRPQVLQELLKEWKKATTEMLVIAEKLHGWYAKDKTQSTQAELVDLLKPLCASC</sequence>
<organism evidence="1 2">
    <name type="scientific">Pedobacter petrophilus</name>
    <dbReference type="NCBI Taxonomy" id="1908241"/>
    <lineage>
        <taxon>Bacteria</taxon>
        <taxon>Pseudomonadati</taxon>
        <taxon>Bacteroidota</taxon>
        <taxon>Sphingobacteriia</taxon>
        <taxon>Sphingobacteriales</taxon>
        <taxon>Sphingobacteriaceae</taxon>
        <taxon>Pedobacter</taxon>
    </lineage>
</organism>
<gene>
    <name evidence="1" type="ORF">GJU39_08800</name>
</gene>
<dbReference type="EMBL" id="WKKH01000010">
    <property type="protein sequence ID" value="MRX76186.1"/>
    <property type="molecule type" value="Genomic_DNA"/>
</dbReference>
<dbReference type="Proteomes" id="UP000487757">
    <property type="component" value="Unassembled WGS sequence"/>
</dbReference>
<evidence type="ECO:0000313" key="2">
    <source>
        <dbReference type="Proteomes" id="UP000487757"/>
    </source>
</evidence>
<dbReference type="Pfam" id="PF14595">
    <property type="entry name" value="Thioredoxin_9"/>
    <property type="match status" value="1"/>
</dbReference>
<evidence type="ECO:0000313" key="1">
    <source>
        <dbReference type="EMBL" id="MRX76186.1"/>
    </source>
</evidence>